<dbReference type="InterPro" id="IPR020841">
    <property type="entry name" value="PKS_Beta-ketoAc_synthase_dom"/>
</dbReference>
<dbReference type="Gene3D" id="3.40.366.10">
    <property type="entry name" value="Malonyl-Coenzyme A Acyl Carrier Protein, domain 2"/>
    <property type="match status" value="1"/>
</dbReference>
<dbReference type="Gene3D" id="1.10.1200.10">
    <property type="entry name" value="ACP-like"/>
    <property type="match status" value="1"/>
</dbReference>
<dbReference type="SMART" id="SM00826">
    <property type="entry name" value="PKS_DH"/>
    <property type="match status" value="1"/>
</dbReference>
<dbReference type="GO" id="GO:0004312">
    <property type="term" value="F:fatty acid synthase activity"/>
    <property type="evidence" value="ECO:0007669"/>
    <property type="project" value="TreeGrafter"/>
</dbReference>
<sequence>MVDIAIVGIGCRFPGGISDPKGYWDFLLGRGDGIVDIPPDRWSIDKYYDPDPDAPGRMYTRRGGFLTQPLWDFDADFFGIAQREAAILDPQQRLLLEVTWEALDDAGMAGRVSGGRVGVYVGGFILDNALGRSGPLVRSAINNHTAMSASHTLLSNRISYLLDLHGPSLTVDTACSSSLVATHLAVRAIIAGECETAIVGGANAMLQPETFISMCKGRFLSVDGRCKTFEAGADGYGRAEGAGAVVLKTVDAAARDKDRIYAVIRATGVNQDGRTMAIPVPNPVAQQQLAAQVREESGIAARDIGYLEAHGTGTAVGDPIEMKALGQVYGAVDGRTAAVPVGSVKSNFGHTEAAAGVASLIKAALTLHHGTVAPHFSLSNPNPEIAFDEWRLRVPLDSEPLPGTPGQRAVAVNGFGYGGTNAHVILTEAPASAASPERLDVPRIAPLSGRSEAAVRQTAAELARTLRDDTVDSVTAALWTRRAHHSLRTGFVYRVAEDLRTQLHDFASGAGKAPARAVGDGSVEPVFVYSGMGPQWWGMGRELLTADTTFARVAREVDAEFTAVAGWSILSEMLAGEQDSKVAQTAVAQPANFLLQVALTAELAEYGVRPAVVVGHSVGEVAAAYVSGALSLRDAVLVSYHRSRLQATTAGTGGMLAVGMPEADVRTLLADSPGISIAAVNSPSAVTLAGDSADLEMLRDMLSATGTFARMLRVEVPYHSHLMDPILADLADALAELTPGAATVPSYSTVTADALEGTAWTGAYWCRNVREPVRFADAISSLLDAGHRVFVEVGPHPVLSGNIRELLIHRGVVGAAVSTLSRDRDDRRHILQAVTDLYVAGSLDGTRVPGHPEAARSPYVALPSYPWQRKRLWHDEPITTRDKLGAANSPALLGETTAGAGSEWEVQLSVSRLPWLPDHVVDGHVVLPGAAYLDAALSAAAERTGRSRIGLEDIEFVAPLVIDEHDVPVLRVTVEESTRRFAVHSRPASAEVWTRNAVGRLVETDFDTAVEPFGAPEGAAVVAGADLYTGLAARGLDYGPAFQRIVSAVIGGDTVLASVTGDAPANPDHPHLAHPAVVDAALQCVAALAADSGPDAGAIVPAAIGSVRLLAPLPQRPRVVVTRRGTDPLRADIAILDEDGAVSMRMTGVEFRPVSVRPDVVHQLGGVFYQQVWEEVDYGELPSATAGLVVIGIGADTAERVAALAGADSATSVVLADVDEIDEERLRAALTSATGPRHVAVVACGDAPADGTVYALARIAAVVEALLAEDDSTDLRCVVITEHALCTPSDTATHPEHGALVGARRALLNEQPAAGWRLLDLDGAGWDDCRALVVADDIGDEIAVRAGTPWAVRIAQNLDDYLRQRDTARPLTDPEAGFEAEIPRSRLLSDLALRESPRRAPGPREVELRMDAVGLNYKDAMKVLGVLTEKELGDTYFGMTVGMEGSGVVTRVGADVDEVAVGDRMMVCAGDILRRYVTMPVDAGASLPHRLDPGESYDPLTCGSGLPYLTADFGLRTLARLQPGETVLVHGAAGGMGMAAVQVAQHIGARVIGTASTESRRDQVRQLGVDDVLNSRSAGFADEIAALTGGRGVDVVYSSAPGEILRQNFRVAAEFGRIVDIGKADIYGGGVIDLAPFDRNLTFFAVDMDRALAHDPEILRAPLRIAQQRLQDGTYRYLPYTAYPASELPAAFESVARSQHVGRVVIDMREQEPAVRPPLGHPVIDPDGVYLVTGGFGGFGLATARWLARSGARRLVLVGRHGAVTPQAVAQVAAFTEAGIEVVEERLDIADYAATVALLQRIRSTAPLRGIFHAAGVVDNLPIPQITRDSLSGLFTKVRGAYNLDRALTATGIEPDMFVLYSSISALGCITPQVGYAAANAALDGLAASRRGRGAAALSVNWGFMAGGGMADGSEALVGYVKMLGFRPIDMDRATALLAECLALDTAQVAVADIDWGVWASGARPSVETRRFRQLLADAGVGGEGQGSLRGEVMALPPEQRADFAARQLAEQLAVVLGVAVETVDIDEPVTNVGMDSLMAMEFGARAEKSLEVKISALELSRGLSLRGIAARVVERFGESSASEPVAIVAAGPADDPDDEADAA</sequence>
<dbReference type="Pfam" id="PF16197">
    <property type="entry name" value="KAsynt_C_assoc"/>
    <property type="match status" value="1"/>
</dbReference>
<dbReference type="Pfam" id="PF00698">
    <property type="entry name" value="Acyl_transf_1"/>
    <property type="match status" value="1"/>
</dbReference>
<dbReference type="SMART" id="SM00829">
    <property type="entry name" value="PKS_ER"/>
    <property type="match status" value="1"/>
</dbReference>
<dbReference type="GO" id="GO:0005886">
    <property type="term" value="C:plasma membrane"/>
    <property type="evidence" value="ECO:0007669"/>
    <property type="project" value="TreeGrafter"/>
</dbReference>
<dbReference type="Pfam" id="PF08659">
    <property type="entry name" value="KR"/>
    <property type="match status" value="1"/>
</dbReference>
<dbReference type="FunFam" id="3.40.366.10:FF:000002">
    <property type="entry name" value="Probable polyketide synthase 2"/>
    <property type="match status" value="1"/>
</dbReference>
<dbReference type="InterPro" id="IPR011032">
    <property type="entry name" value="GroES-like_sf"/>
</dbReference>
<dbReference type="SMART" id="SM00822">
    <property type="entry name" value="PKS_KR"/>
    <property type="match status" value="1"/>
</dbReference>
<dbReference type="InterPro" id="IPR020843">
    <property type="entry name" value="ER"/>
</dbReference>
<dbReference type="Proteomes" id="UP000238356">
    <property type="component" value="Unassembled WGS sequence"/>
</dbReference>
<dbReference type="Gene3D" id="3.90.180.10">
    <property type="entry name" value="Medium-chain alcohol dehydrogenases, catalytic domain"/>
    <property type="match status" value="1"/>
</dbReference>
<evidence type="ECO:0000256" key="1">
    <source>
        <dbReference type="ARBA" id="ARBA00022450"/>
    </source>
</evidence>
<dbReference type="CDD" id="cd05195">
    <property type="entry name" value="enoyl_red"/>
    <property type="match status" value="1"/>
</dbReference>
<dbReference type="Gene3D" id="3.40.50.720">
    <property type="entry name" value="NAD(P)-binding Rossmann-like Domain"/>
    <property type="match status" value="3"/>
</dbReference>
<dbReference type="Pfam" id="PF21089">
    <property type="entry name" value="PKS_DH_N"/>
    <property type="match status" value="1"/>
</dbReference>
<evidence type="ECO:0000256" key="5">
    <source>
        <dbReference type="ARBA" id="ARBA00023268"/>
    </source>
</evidence>
<dbReference type="InterPro" id="IPR049900">
    <property type="entry name" value="PKS_mFAS_DH"/>
</dbReference>
<feature type="active site" description="Proton acceptor; for dehydratase activity" evidence="7">
    <location>
        <position position="919"/>
    </location>
</feature>
<dbReference type="InterPro" id="IPR020806">
    <property type="entry name" value="PKS_PP-bd"/>
</dbReference>
<dbReference type="InterPro" id="IPR014043">
    <property type="entry name" value="Acyl_transferase_dom"/>
</dbReference>
<reference evidence="11 12" key="1">
    <citation type="submission" date="2018-02" db="EMBL/GenBank/DDBJ databases">
        <title>8 Nocardia nova and 1 Nocardia cyriacigeorgica strain used for evolution to TMP-SMX.</title>
        <authorList>
            <person name="Mehta H."/>
            <person name="Weng J."/>
            <person name="Shamoo Y."/>
        </authorList>
    </citation>
    <scope>NUCLEOTIDE SEQUENCE [LARGE SCALE GENOMIC DNA]</scope>
    <source>
        <strain evidence="11 12">BAA2227</strain>
    </source>
</reference>
<dbReference type="SUPFAM" id="SSF52151">
    <property type="entry name" value="FabD/lysophospholipase-like"/>
    <property type="match status" value="1"/>
</dbReference>
<dbReference type="GO" id="GO:0005737">
    <property type="term" value="C:cytoplasm"/>
    <property type="evidence" value="ECO:0007669"/>
    <property type="project" value="TreeGrafter"/>
</dbReference>
<dbReference type="GO" id="GO:0016491">
    <property type="term" value="F:oxidoreductase activity"/>
    <property type="evidence" value="ECO:0007669"/>
    <property type="project" value="InterPro"/>
</dbReference>
<keyword evidence="6" id="KW-0012">Acyltransferase</keyword>
<dbReference type="InterPro" id="IPR036291">
    <property type="entry name" value="NAD(P)-bd_dom_sf"/>
</dbReference>
<comment type="caution">
    <text evidence="11">The sequence shown here is derived from an EMBL/GenBank/DDBJ whole genome shotgun (WGS) entry which is preliminary data.</text>
</comment>
<evidence type="ECO:0000259" key="9">
    <source>
        <dbReference type="PROSITE" id="PS52004"/>
    </source>
</evidence>
<dbReference type="GO" id="GO:0006633">
    <property type="term" value="P:fatty acid biosynthetic process"/>
    <property type="evidence" value="ECO:0007669"/>
    <property type="project" value="TreeGrafter"/>
</dbReference>
<evidence type="ECO:0000313" key="11">
    <source>
        <dbReference type="EMBL" id="PPJ31295.1"/>
    </source>
</evidence>
<name>A0A2S6AC05_9NOCA</name>
<dbReference type="InterPro" id="IPR032821">
    <property type="entry name" value="PKS_assoc"/>
</dbReference>
<dbReference type="Pfam" id="PF02801">
    <property type="entry name" value="Ketoacyl-synt_C"/>
    <property type="match status" value="1"/>
</dbReference>
<evidence type="ECO:0000256" key="7">
    <source>
        <dbReference type="PROSITE-ProRule" id="PRU01363"/>
    </source>
</evidence>
<keyword evidence="3" id="KW-0808">Transferase</keyword>
<evidence type="ECO:0000256" key="4">
    <source>
        <dbReference type="ARBA" id="ARBA00022857"/>
    </source>
</evidence>
<dbReference type="Gene3D" id="3.40.47.10">
    <property type="match status" value="1"/>
</dbReference>
<dbReference type="Gene3D" id="3.30.70.3290">
    <property type="match status" value="1"/>
</dbReference>
<dbReference type="GO" id="GO:0031177">
    <property type="term" value="F:phosphopantetheine binding"/>
    <property type="evidence" value="ECO:0007669"/>
    <property type="project" value="InterPro"/>
</dbReference>
<feature type="domain" description="Ketosynthase family 3 (KS3)" evidence="9">
    <location>
        <begin position="1"/>
        <end position="428"/>
    </location>
</feature>
<organism evidence="11 12">
    <name type="scientific">Nocardia nova</name>
    <dbReference type="NCBI Taxonomy" id="37330"/>
    <lineage>
        <taxon>Bacteria</taxon>
        <taxon>Bacillati</taxon>
        <taxon>Actinomycetota</taxon>
        <taxon>Actinomycetes</taxon>
        <taxon>Mycobacteriales</taxon>
        <taxon>Nocardiaceae</taxon>
        <taxon>Nocardia</taxon>
    </lineage>
</organism>
<evidence type="ECO:0000256" key="3">
    <source>
        <dbReference type="ARBA" id="ARBA00022679"/>
    </source>
</evidence>
<evidence type="ECO:0000313" key="12">
    <source>
        <dbReference type="Proteomes" id="UP000238356"/>
    </source>
</evidence>
<dbReference type="InterPro" id="IPR020807">
    <property type="entry name" value="PKS_DH"/>
</dbReference>
<gene>
    <name evidence="11" type="ORF">C5F51_06840</name>
</gene>
<dbReference type="Pfam" id="PF14765">
    <property type="entry name" value="PS-DH"/>
    <property type="match status" value="1"/>
</dbReference>
<dbReference type="InterPro" id="IPR013968">
    <property type="entry name" value="PKS_KR"/>
</dbReference>
<evidence type="ECO:0000256" key="2">
    <source>
        <dbReference type="ARBA" id="ARBA00022553"/>
    </source>
</evidence>
<dbReference type="InterPro" id="IPR001227">
    <property type="entry name" value="Ac_transferase_dom_sf"/>
</dbReference>
<dbReference type="FunFam" id="3.40.47.10:FF:000019">
    <property type="entry name" value="Polyketide synthase type I"/>
    <property type="match status" value="1"/>
</dbReference>
<dbReference type="InterPro" id="IPR016039">
    <property type="entry name" value="Thiolase-like"/>
</dbReference>
<dbReference type="SMART" id="SM00825">
    <property type="entry name" value="PKS_KS"/>
    <property type="match status" value="1"/>
</dbReference>
<dbReference type="PANTHER" id="PTHR43775">
    <property type="entry name" value="FATTY ACID SYNTHASE"/>
    <property type="match status" value="1"/>
</dbReference>
<keyword evidence="12" id="KW-1185">Reference proteome</keyword>
<dbReference type="InterPro" id="IPR049552">
    <property type="entry name" value="PKS_DH_N"/>
</dbReference>
<feature type="domain" description="Carrier" evidence="8">
    <location>
        <begin position="1999"/>
        <end position="2077"/>
    </location>
</feature>
<feature type="region of interest" description="C-terminal hotdog fold" evidence="7">
    <location>
        <begin position="1019"/>
        <end position="1160"/>
    </location>
</feature>
<dbReference type="InterPro" id="IPR057326">
    <property type="entry name" value="KR_dom"/>
</dbReference>
<accession>A0A2S6AC05</accession>
<feature type="active site" description="Proton donor; for dehydratase activity" evidence="7">
    <location>
        <position position="1079"/>
    </location>
</feature>
<evidence type="ECO:0000259" key="10">
    <source>
        <dbReference type="PROSITE" id="PS52019"/>
    </source>
</evidence>
<keyword evidence="5" id="KW-0511">Multifunctional enzyme</keyword>
<dbReference type="Gene3D" id="3.10.129.110">
    <property type="entry name" value="Polyketide synthase dehydratase"/>
    <property type="match status" value="1"/>
</dbReference>
<dbReference type="PANTHER" id="PTHR43775:SF37">
    <property type="entry name" value="SI:DKEY-61P9.11"/>
    <property type="match status" value="1"/>
</dbReference>
<dbReference type="SMART" id="SM00823">
    <property type="entry name" value="PKS_PP"/>
    <property type="match status" value="1"/>
</dbReference>
<dbReference type="CDD" id="cd00833">
    <property type="entry name" value="PKS"/>
    <property type="match status" value="1"/>
</dbReference>
<dbReference type="InterPro" id="IPR050091">
    <property type="entry name" value="PKS_NRPS_Biosynth_Enz"/>
</dbReference>
<dbReference type="SUPFAM" id="SSF53901">
    <property type="entry name" value="Thiolase-like"/>
    <property type="match status" value="1"/>
</dbReference>
<keyword evidence="1" id="KW-0596">Phosphopantetheine</keyword>
<dbReference type="InterPro" id="IPR016036">
    <property type="entry name" value="Malonyl_transacylase_ACP-bd"/>
</dbReference>
<dbReference type="FunFam" id="3.40.50.720:FF:000209">
    <property type="entry name" value="Polyketide synthase Pks12"/>
    <property type="match status" value="1"/>
</dbReference>
<evidence type="ECO:0000256" key="6">
    <source>
        <dbReference type="ARBA" id="ARBA00023315"/>
    </source>
</evidence>
<dbReference type="EMBL" id="PSZD01000003">
    <property type="protein sequence ID" value="PPJ31295.1"/>
    <property type="molecule type" value="Genomic_DNA"/>
</dbReference>
<feature type="domain" description="PKS/mFAS DH" evidence="10">
    <location>
        <begin position="881"/>
        <end position="1160"/>
    </location>
</feature>
<dbReference type="SUPFAM" id="SSF50129">
    <property type="entry name" value="GroES-like"/>
    <property type="match status" value="1"/>
</dbReference>
<dbReference type="SUPFAM" id="SSF47336">
    <property type="entry name" value="ACP-like"/>
    <property type="match status" value="1"/>
</dbReference>
<proteinExistence type="predicted"/>
<protein>
    <submittedName>
        <fullName evidence="11">Type I polyketide synthase</fullName>
    </submittedName>
</protein>
<keyword evidence="2" id="KW-0597">Phosphoprotein</keyword>
<dbReference type="PROSITE" id="PS50075">
    <property type="entry name" value="CARRIER"/>
    <property type="match status" value="1"/>
</dbReference>
<keyword evidence="4" id="KW-0521">NADP</keyword>
<dbReference type="InterPro" id="IPR049551">
    <property type="entry name" value="PKS_DH_C"/>
</dbReference>
<dbReference type="PROSITE" id="PS52004">
    <property type="entry name" value="KS3_2"/>
    <property type="match status" value="1"/>
</dbReference>
<dbReference type="SUPFAM" id="SSF51735">
    <property type="entry name" value="NAD(P)-binding Rossmann-fold domains"/>
    <property type="match status" value="3"/>
</dbReference>
<dbReference type="Pfam" id="PF08240">
    <property type="entry name" value="ADH_N"/>
    <property type="match status" value="1"/>
</dbReference>
<dbReference type="SMART" id="SM00827">
    <property type="entry name" value="PKS_AT"/>
    <property type="match status" value="1"/>
</dbReference>
<dbReference type="Pfam" id="PF00550">
    <property type="entry name" value="PP-binding"/>
    <property type="match status" value="1"/>
</dbReference>
<dbReference type="Pfam" id="PF00109">
    <property type="entry name" value="ketoacyl-synt"/>
    <property type="match status" value="1"/>
</dbReference>
<dbReference type="InterPro" id="IPR016035">
    <property type="entry name" value="Acyl_Trfase/lysoPLipase"/>
</dbReference>
<dbReference type="InterPro" id="IPR009081">
    <property type="entry name" value="PP-bd_ACP"/>
</dbReference>
<evidence type="ECO:0000259" key="8">
    <source>
        <dbReference type="PROSITE" id="PS50075"/>
    </source>
</evidence>
<dbReference type="SUPFAM" id="SSF55048">
    <property type="entry name" value="Probable ACP-binding domain of malonyl-CoA ACP transacylase"/>
    <property type="match status" value="1"/>
</dbReference>
<dbReference type="InterPro" id="IPR013154">
    <property type="entry name" value="ADH-like_N"/>
</dbReference>
<dbReference type="InterPro" id="IPR014030">
    <property type="entry name" value="Ketoacyl_synth_N"/>
</dbReference>
<dbReference type="InterPro" id="IPR014031">
    <property type="entry name" value="Ketoacyl_synth_C"/>
</dbReference>
<dbReference type="InterPro" id="IPR042104">
    <property type="entry name" value="PKS_dehydratase_sf"/>
</dbReference>
<dbReference type="InterPro" id="IPR013149">
    <property type="entry name" value="ADH-like_C"/>
</dbReference>
<dbReference type="PROSITE" id="PS52019">
    <property type="entry name" value="PKS_MFAS_DH"/>
    <property type="match status" value="1"/>
</dbReference>
<dbReference type="GO" id="GO:0071770">
    <property type="term" value="P:DIM/DIP cell wall layer assembly"/>
    <property type="evidence" value="ECO:0007669"/>
    <property type="project" value="TreeGrafter"/>
</dbReference>
<dbReference type="InterPro" id="IPR036736">
    <property type="entry name" value="ACP-like_sf"/>
</dbReference>
<dbReference type="RefSeq" id="WP_104362766.1">
    <property type="nucleotide sequence ID" value="NZ_PSZD01000003.1"/>
</dbReference>
<feature type="region of interest" description="N-terminal hotdog fold" evidence="7">
    <location>
        <begin position="881"/>
        <end position="1008"/>
    </location>
</feature>
<dbReference type="Pfam" id="PF00107">
    <property type="entry name" value="ADH_zinc_N"/>
    <property type="match status" value="1"/>
</dbReference>